<dbReference type="AlphaFoldDB" id="A0AA42BCZ1"/>
<dbReference type="InterPro" id="IPR021438">
    <property type="entry name" value="DUF3087"/>
</dbReference>
<protein>
    <submittedName>
        <fullName evidence="2">DUF3087 domain-containing protein</fullName>
    </submittedName>
</protein>
<accession>A0AA42BCZ1</accession>
<evidence type="ECO:0000256" key="1">
    <source>
        <dbReference type="SAM" id="Phobius"/>
    </source>
</evidence>
<comment type="caution">
    <text evidence="2">The sequence shown here is derived from an EMBL/GenBank/DDBJ whole genome shotgun (WGS) entry which is preliminary data.</text>
</comment>
<dbReference type="Pfam" id="PF11286">
    <property type="entry name" value="DUF3087"/>
    <property type="match status" value="1"/>
</dbReference>
<reference evidence="2" key="1">
    <citation type="submission" date="2022-06" db="EMBL/GenBank/DDBJ databases">
        <title>Detection of beta-lactamases in bacteria of animal origin.</title>
        <authorList>
            <person name="Mlynarcik P."/>
            <person name="Zdarska V."/>
            <person name="Chudobova H."/>
            <person name="Prochazkova P."/>
            <person name="Hricova K."/>
            <person name="Mezerova K."/>
            <person name="Bardon J."/>
            <person name="Dolejska M."/>
            <person name="Sukkar I."/>
            <person name="Kolar M."/>
        </authorList>
    </citation>
    <scope>NUCLEOTIDE SEQUENCE</scope>
    <source>
        <strain evidence="2">S 300-3</strain>
    </source>
</reference>
<keyword evidence="1" id="KW-1133">Transmembrane helix</keyword>
<evidence type="ECO:0000313" key="3">
    <source>
        <dbReference type="Proteomes" id="UP001165292"/>
    </source>
</evidence>
<dbReference type="EMBL" id="JAMYBS010000002">
    <property type="protein sequence ID" value="MCO7543744.1"/>
    <property type="molecule type" value="Genomic_DNA"/>
</dbReference>
<keyword evidence="1" id="KW-0472">Membrane</keyword>
<dbReference type="Proteomes" id="UP001165292">
    <property type="component" value="Unassembled WGS sequence"/>
</dbReference>
<organism evidence="2 3">
    <name type="scientific">Stutzerimonas nitrititolerans</name>
    <dbReference type="NCBI Taxonomy" id="2482751"/>
    <lineage>
        <taxon>Bacteria</taxon>
        <taxon>Pseudomonadati</taxon>
        <taxon>Pseudomonadota</taxon>
        <taxon>Gammaproteobacteria</taxon>
        <taxon>Pseudomonadales</taxon>
        <taxon>Pseudomonadaceae</taxon>
        <taxon>Stutzerimonas</taxon>
    </lineage>
</organism>
<feature type="transmembrane region" description="Helical" evidence="1">
    <location>
        <begin position="56"/>
        <end position="74"/>
    </location>
</feature>
<proteinExistence type="predicted"/>
<sequence>MPAFEIKPLNPETYRKQTRRSTLIVAVTFVVLAMGLSTAAVAMFGEPGGDNLRLNIAGVAIGLGVTVLLVRLVYWQQPWMASAAYGWRLKRALMSVTNVMHHVKAGVAIEDATAMKLLRFYHQGLEQMHQLDANSGSLLEMRAEIEQHRSAMEAVRLDVDQPRLEPGWIETVKKIDAVK</sequence>
<evidence type="ECO:0000313" key="2">
    <source>
        <dbReference type="EMBL" id="MCO7543744.1"/>
    </source>
</evidence>
<gene>
    <name evidence="2" type="ORF">NJF43_03125</name>
</gene>
<dbReference type="RefSeq" id="WP_253162260.1">
    <property type="nucleotide sequence ID" value="NZ_DAMAQN010000071.1"/>
</dbReference>
<feature type="transmembrane region" description="Helical" evidence="1">
    <location>
        <begin position="21"/>
        <end position="44"/>
    </location>
</feature>
<name>A0AA42BCZ1_9GAMM</name>
<keyword evidence="1" id="KW-0812">Transmembrane</keyword>